<reference evidence="1" key="2">
    <citation type="submission" date="2015-06" db="UniProtKB">
        <authorList>
            <consortium name="EnsemblPlants"/>
        </authorList>
    </citation>
    <scope>IDENTIFICATION</scope>
</reference>
<keyword evidence="2" id="KW-1185">Reference proteome</keyword>
<proteinExistence type="predicted"/>
<dbReference type="Gramene" id="ORUFI05G10860.1">
    <property type="protein sequence ID" value="ORUFI05G10860.1"/>
    <property type="gene ID" value="ORUFI05G10860"/>
</dbReference>
<dbReference type="OMA" id="GQRWTRQ"/>
<name>A0A0E0PK45_ORYRU</name>
<evidence type="ECO:0000313" key="1">
    <source>
        <dbReference type="EnsemblPlants" id="ORUFI05G10860.1"/>
    </source>
</evidence>
<organism evidence="1 2">
    <name type="scientific">Oryza rufipogon</name>
    <name type="common">Brownbeard rice</name>
    <name type="synonym">Asian wild rice</name>
    <dbReference type="NCBI Taxonomy" id="4529"/>
    <lineage>
        <taxon>Eukaryota</taxon>
        <taxon>Viridiplantae</taxon>
        <taxon>Streptophyta</taxon>
        <taxon>Embryophyta</taxon>
        <taxon>Tracheophyta</taxon>
        <taxon>Spermatophyta</taxon>
        <taxon>Magnoliopsida</taxon>
        <taxon>Liliopsida</taxon>
        <taxon>Poales</taxon>
        <taxon>Poaceae</taxon>
        <taxon>BOP clade</taxon>
        <taxon>Oryzoideae</taxon>
        <taxon>Oryzeae</taxon>
        <taxon>Oryzinae</taxon>
        <taxon>Oryza</taxon>
    </lineage>
</organism>
<dbReference type="HOGENOM" id="CLU_1417135_0_0_1"/>
<accession>A0A0E0PK45</accession>
<evidence type="ECO:0000313" key="2">
    <source>
        <dbReference type="Proteomes" id="UP000008022"/>
    </source>
</evidence>
<dbReference type="AlphaFoldDB" id="A0A0E0PK45"/>
<protein>
    <submittedName>
        <fullName evidence="1">Uncharacterized protein</fullName>
    </submittedName>
</protein>
<reference evidence="2" key="1">
    <citation type="submission" date="2013-06" db="EMBL/GenBank/DDBJ databases">
        <authorList>
            <person name="Zhao Q."/>
        </authorList>
    </citation>
    <scope>NUCLEOTIDE SEQUENCE</scope>
    <source>
        <strain evidence="2">cv. W1943</strain>
    </source>
</reference>
<dbReference type="Proteomes" id="UP000008022">
    <property type="component" value="Unassembled WGS sequence"/>
</dbReference>
<sequence>MVWVRRRRSVWSARGATVARPFPANQRGREEREADAEIVVTRSASLVRAGSGRRGTRRAASVGFAQGLQRGCRGSQREPGAVGLALSLRASALAEGVGFADGRRMSAALQTEEATIEFVASRRSGQRDGVGWAQRLRGQRWTRQGIGQRRGRGVVSFAQPCSEIRGQRRNGRLGGDDSRLASYVFDGMPTRKERG</sequence>
<dbReference type="EnsemblPlants" id="ORUFI05G10860.1">
    <property type="protein sequence ID" value="ORUFI05G10860.1"/>
    <property type="gene ID" value="ORUFI05G10860"/>
</dbReference>